<evidence type="ECO:0000256" key="6">
    <source>
        <dbReference type="PROSITE-ProRule" id="PRU00433"/>
    </source>
</evidence>
<protein>
    <submittedName>
        <fullName evidence="9">Cytochrome c</fullName>
    </submittedName>
</protein>
<reference evidence="9 10" key="1">
    <citation type="submission" date="2024-04" db="EMBL/GenBank/DDBJ databases">
        <title>Novel species of the genus Ideonella isolated from streams.</title>
        <authorList>
            <person name="Lu H."/>
        </authorList>
    </citation>
    <scope>NUCLEOTIDE SEQUENCE [LARGE SCALE GENOMIC DNA]</scope>
    <source>
        <strain evidence="9 10">DXS22W</strain>
    </source>
</reference>
<sequence length="115" mass="11582">MPARHGRHAATVAGAALLLAAAGALAQGGDAELALGRQVFVHKAQPACALCHTLRDAGAEGQIGPVLDELQPDAARVLKVLRSGFGAMPSFAGKLSEAEMAAVARYVATVTGAAR</sequence>
<keyword evidence="10" id="KW-1185">Reference proteome</keyword>
<feature type="chain" id="PRO_5045098535" evidence="7">
    <location>
        <begin position="27"/>
        <end position="115"/>
    </location>
</feature>
<evidence type="ECO:0000256" key="2">
    <source>
        <dbReference type="ARBA" id="ARBA00022617"/>
    </source>
</evidence>
<evidence type="ECO:0000256" key="5">
    <source>
        <dbReference type="ARBA" id="ARBA00023004"/>
    </source>
</evidence>
<evidence type="ECO:0000256" key="7">
    <source>
        <dbReference type="SAM" id="SignalP"/>
    </source>
</evidence>
<dbReference type="Pfam" id="PF13442">
    <property type="entry name" value="Cytochrome_CBB3"/>
    <property type="match status" value="1"/>
</dbReference>
<dbReference type="Proteomes" id="UP001365405">
    <property type="component" value="Unassembled WGS sequence"/>
</dbReference>
<evidence type="ECO:0000256" key="4">
    <source>
        <dbReference type="ARBA" id="ARBA00022982"/>
    </source>
</evidence>
<dbReference type="InterPro" id="IPR008168">
    <property type="entry name" value="Cyt_C_IC"/>
</dbReference>
<dbReference type="SUPFAM" id="SSF46626">
    <property type="entry name" value="Cytochrome c"/>
    <property type="match status" value="1"/>
</dbReference>
<dbReference type="PROSITE" id="PS51007">
    <property type="entry name" value="CYTC"/>
    <property type="match status" value="1"/>
</dbReference>
<keyword evidence="7" id="KW-0732">Signal</keyword>
<comment type="caution">
    <text evidence="9">The sequence shown here is derived from an EMBL/GenBank/DDBJ whole genome shotgun (WGS) entry which is preliminary data.</text>
</comment>
<feature type="domain" description="Cytochrome c" evidence="8">
    <location>
        <begin position="31"/>
        <end position="111"/>
    </location>
</feature>
<keyword evidence="2 6" id="KW-0349">Heme</keyword>
<keyword evidence="1" id="KW-0813">Transport</keyword>
<keyword evidence="5 6" id="KW-0408">Iron</keyword>
<name>A0ABU9CHG5_9BURK</name>
<keyword evidence="4" id="KW-0249">Electron transport</keyword>
<feature type="signal peptide" evidence="7">
    <location>
        <begin position="1"/>
        <end position="26"/>
    </location>
</feature>
<keyword evidence="3 6" id="KW-0479">Metal-binding</keyword>
<dbReference type="InterPro" id="IPR009056">
    <property type="entry name" value="Cyt_c-like_dom"/>
</dbReference>
<proteinExistence type="predicted"/>
<evidence type="ECO:0000256" key="3">
    <source>
        <dbReference type="ARBA" id="ARBA00022723"/>
    </source>
</evidence>
<organism evidence="9 10">
    <name type="scientific">Pseudaquabacterium inlustre</name>
    <dbReference type="NCBI Taxonomy" id="2984192"/>
    <lineage>
        <taxon>Bacteria</taxon>
        <taxon>Pseudomonadati</taxon>
        <taxon>Pseudomonadota</taxon>
        <taxon>Betaproteobacteria</taxon>
        <taxon>Burkholderiales</taxon>
        <taxon>Sphaerotilaceae</taxon>
        <taxon>Pseudaquabacterium</taxon>
    </lineage>
</organism>
<dbReference type="PRINTS" id="PR00605">
    <property type="entry name" value="CYTCHROMECIC"/>
</dbReference>
<evidence type="ECO:0000313" key="9">
    <source>
        <dbReference type="EMBL" id="MEK8049785.1"/>
    </source>
</evidence>
<dbReference type="RefSeq" id="WP_341409463.1">
    <property type="nucleotide sequence ID" value="NZ_JBBUTH010000003.1"/>
</dbReference>
<gene>
    <name evidence="9" type="ORF">AACH10_06020</name>
</gene>
<evidence type="ECO:0000313" key="10">
    <source>
        <dbReference type="Proteomes" id="UP001365405"/>
    </source>
</evidence>
<evidence type="ECO:0000256" key="1">
    <source>
        <dbReference type="ARBA" id="ARBA00022448"/>
    </source>
</evidence>
<accession>A0ABU9CHG5</accession>
<dbReference type="Gene3D" id="1.10.760.10">
    <property type="entry name" value="Cytochrome c-like domain"/>
    <property type="match status" value="1"/>
</dbReference>
<evidence type="ECO:0000259" key="8">
    <source>
        <dbReference type="PROSITE" id="PS51007"/>
    </source>
</evidence>
<dbReference type="EMBL" id="JBBUTH010000003">
    <property type="protein sequence ID" value="MEK8049785.1"/>
    <property type="molecule type" value="Genomic_DNA"/>
</dbReference>
<dbReference type="InterPro" id="IPR036909">
    <property type="entry name" value="Cyt_c-like_dom_sf"/>
</dbReference>